<keyword evidence="4" id="KW-0539">Nucleus</keyword>
<comment type="subcellular location">
    <subcellularLocation>
        <location evidence="4">Nucleus</location>
        <location evidence="4">Nucleolus</location>
    </subcellularLocation>
</comment>
<keyword evidence="7" id="KW-1185">Reference proteome</keyword>
<comment type="caution">
    <text evidence="6">The sequence shown here is derived from an EMBL/GenBank/DDBJ whole genome shotgun (WGS) entry which is preliminary data.</text>
</comment>
<dbReference type="Proteomes" id="UP001161017">
    <property type="component" value="Unassembled WGS sequence"/>
</dbReference>
<proteinExistence type="inferred from homology"/>
<dbReference type="PANTHER" id="PTHR21008:SF1">
    <property type="entry name" value="25S RRNA (ADENINE(2142)-N(1))-METHYLTRANSFERASE"/>
    <property type="match status" value="1"/>
</dbReference>
<keyword evidence="1 4" id="KW-0489">Methyltransferase</keyword>
<evidence type="ECO:0000256" key="2">
    <source>
        <dbReference type="ARBA" id="ARBA00022679"/>
    </source>
</evidence>
<evidence type="ECO:0000313" key="6">
    <source>
        <dbReference type="EMBL" id="MDI1492431.1"/>
    </source>
</evidence>
<dbReference type="PANTHER" id="PTHR21008">
    <property type="entry name" value="S-ADENOSYLMETHIONINE SENSOR UPSTREAM OF MTORC1-RELATED"/>
    <property type="match status" value="1"/>
</dbReference>
<evidence type="ECO:0000256" key="1">
    <source>
        <dbReference type="ARBA" id="ARBA00022603"/>
    </source>
</evidence>
<dbReference type="EC" id="2.1.1.-" evidence="4"/>
<gene>
    <name evidence="6" type="primary">BMT2</name>
    <name evidence="6" type="ORF">OHK93_003645</name>
</gene>
<keyword evidence="2 4" id="KW-0808">Transferase</keyword>
<comment type="similarity">
    <text evidence="4">Belongs to the BMT2 family.</text>
</comment>
<name>A0AA43QW58_9LECA</name>
<organism evidence="6 7">
    <name type="scientific">Ramalina farinacea</name>
    <dbReference type="NCBI Taxonomy" id="258253"/>
    <lineage>
        <taxon>Eukaryota</taxon>
        <taxon>Fungi</taxon>
        <taxon>Dikarya</taxon>
        <taxon>Ascomycota</taxon>
        <taxon>Pezizomycotina</taxon>
        <taxon>Lecanoromycetes</taxon>
        <taxon>OSLEUM clade</taxon>
        <taxon>Lecanoromycetidae</taxon>
        <taxon>Lecanorales</taxon>
        <taxon>Lecanorineae</taxon>
        <taxon>Ramalinaceae</taxon>
        <taxon>Ramalina</taxon>
    </lineage>
</organism>
<dbReference type="HAMAP" id="MF_03044">
    <property type="entry name" value="BMT2"/>
    <property type="match status" value="1"/>
</dbReference>
<evidence type="ECO:0000256" key="4">
    <source>
        <dbReference type="HAMAP-Rule" id="MF_03044"/>
    </source>
</evidence>
<dbReference type="Pfam" id="PF11968">
    <property type="entry name" value="Bmt2"/>
    <property type="match status" value="1"/>
</dbReference>
<comment type="function">
    <text evidence="4">S-adenosyl-L-methionine-dependent methyltransferase that specifically methylates the N(1) position of an adenine present in helix 65 in 25S rRNA.</text>
</comment>
<accession>A0AA43QW58</accession>
<dbReference type="GO" id="GO:0005730">
    <property type="term" value="C:nucleolus"/>
    <property type="evidence" value="ECO:0007669"/>
    <property type="project" value="UniProtKB-SubCell"/>
</dbReference>
<evidence type="ECO:0000256" key="5">
    <source>
        <dbReference type="SAM" id="MobiDB-lite"/>
    </source>
</evidence>
<feature type="compositionally biased region" description="Low complexity" evidence="5">
    <location>
        <begin position="18"/>
        <end position="28"/>
    </location>
</feature>
<sequence length="288" mass="32077">MAGKRRSRPHLLSSTRPTISKPTSSLSSRRTRSIVRTHHTLRKQLDAATSANDSDVVAELQGKIAAAGGLKQYQRASAQGQSADRGGDSSKILVDWFTEVGKARDSPMRLLEVGALRVDNACSKSGLFDIERIDLRSQHPLIKEQDFMKQCTPKTSDLPTEGFDVISLSLVVNFVSNAQERGQMLRRASQFLRRRPGEEANATKILPAIFLVLPAPCVMNSRYLDEGRLEAIMASLGYRLGIRKLTPKLVYYLWSFEGSESSVQKEFKKKEIRSGLTRNNFAIVLNPD</sequence>
<dbReference type="GO" id="GO:0016433">
    <property type="term" value="F:rRNA (adenine) methyltransferase activity"/>
    <property type="evidence" value="ECO:0007669"/>
    <property type="project" value="UniProtKB-UniRule"/>
</dbReference>
<evidence type="ECO:0000313" key="7">
    <source>
        <dbReference type="Proteomes" id="UP001161017"/>
    </source>
</evidence>
<evidence type="ECO:0000256" key="3">
    <source>
        <dbReference type="ARBA" id="ARBA00022691"/>
    </source>
</evidence>
<dbReference type="InterPro" id="IPR021867">
    <property type="entry name" value="Bmt2/SAMTOR"/>
</dbReference>
<keyword evidence="3 4" id="KW-0949">S-adenosyl-L-methionine</keyword>
<dbReference type="AlphaFoldDB" id="A0AA43QW58"/>
<reference evidence="6" key="1">
    <citation type="journal article" date="2023" name="Genome Biol. Evol.">
        <title>First Whole Genome Sequence and Flow Cytometry Genome Size Data for the Lichen-Forming Fungus Ramalina farinacea (Ascomycota).</title>
        <authorList>
            <person name="Llewellyn T."/>
            <person name="Mian S."/>
            <person name="Hill R."/>
            <person name="Leitch I.J."/>
            <person name="Gaya E."/>
        </authorList>
    </citation>
    <scope>NUCLEOTIDE SEQUENCE</scope>
    <source>
        <strain evidence="6">LIQ254RAFAR</strain>
    </source>
</reference>
<protein>
    <recommendedName>
        <fullName evidence="4">25S rRNA adenine-N(1) methyltransferase</fullName>
        <ecNumber evidence="4">2.1.1.-</ecNumber>
    </recommendedName>
</protein>
<feature type="binding site" evidence="4">
    <location>
        <position position="134"/>
    </location>
    <ligand>
        <name>S-adenosyl-L-methionine</name>
        <dbReference type="ChEBI" id="CHEBI:59789"/>
    </ligand>
</feature>
<feature type="region of interest" description="Disordered" evidence="5">
    <location>
        <begin position="1"/>
        <end position="32"/>
    </location>
</feature>
<feature type="binding site" evidence="4">
    <location>
        <position position="114"/>
    </location>
    <ligand>
        <name>S-adenosyl-L-methionine</name>
        <dbReference type="ChEBI" id="CHEBI:59789"/>
    </ligand>
</feature>
<dbReference type="EMBL" id="JAPUFD010000019">
    <property type="protein sequence ID" value="MDI1492431.1"/>
    <property type="molecule type" value="Genomic_DNA"/>
</dbReference>